<feature type="region of interest" description="Disordered" evidence="1">
    <location>
        <begin position="1"/>
        <end position="85"/>
    </location>
</feature>
<feature type="compositionally biased region" description="Low complexity" evidence="1">
    <location>
        <begin position="116"/>
        <end position="141"/>
    </location>
</feature>
<keyword evidence="3" id="KW-1185">Reference proteome</keyword>
<feature type="region of interest" description="Disordered" evidence="1">
    <location>
        <begin position="351"/>
        <end position="379"/>
    </location>
</feature>
<feature type="compositionally biased region" description="Pro residues" evidence="1">
    <location>
        <begin position="355"/>
        <end position="373"/>
    </location>
</feature>
<sequence>PVGLNANLRGFRESETDGDYGEAADASYGISPTAKRTTTPGQTAPHLTSEQQALIFRCKPKPSRPSISDSDASLPAAASPTAMPPKCQEGLCSVYSVTRTSSCHLSDGMRTPGPELQQSPQLRQQLSIQQQQQQQSLTPQRQSLVLPRQASMLQQQHLMLQRQTQGSPHLIRQGQALIPSGALIHLVDSDGSSDTQYGCSKASAGSYDVRSLPSRSTTPTGRSVSIFHSRRDSQGWVGLHPATGMGSGGCGNTVFNATSGLATASAEASGATTVAGSSVDVGIAVSAPIVSTSFPAAYIVGDGSGSSLPGGSSIRSPLASPLSAPSLHGTQRLSICRSAFFQSPCVHAPVAPGSPQAPPAPVSPGTPSPPPQHSPSLNHHKQHATVISANVTTQGELASSYGRARSPSRRLLGPVGFSGRGAGAGGSGAPSGAVVAQILERSGGGSSPLPKLFSSFTSGQSFSGPIAPATGLWPQSTAASGGNEIGPEDGELIVTRRSCSAIAAVMGGGLPARGAPDRSESSGRTSTVLTNGNENDYECRQGGVVRAAAAPAGQGASADTHRDEGGRQSFNLGELLKEYEYEGPLSAAARQLAALHRAHEKSKAQRGLIKGQPSERQGPSSRWRSARTGRG</sequence>
<accession>A0ABQ5SLK0</accession>
<feature type="compositionally biased region" description="Polar residues" evidence="1">
    <location>
        <begin position="614"/>
        <end position="623"/>
    </location>
</feature>
<feature type="region of interest" description="Disordered" evidence="1">
    <location>
        <begin position="596"/>
        <end position="631"/>
    </location>
</feature>
<feature type="compositionally biased region" description="Low complexity" evidence="1">
    <location>
        <begin position="548"/>
        <end position="558"/>
    </location>
</feature>
<proteinExistence type="predicted"/>
<feature type="region of interest" description="Disordered" evidence="1">
    <location>
        <begin position="548"/>
        <end position="567"/>
    </location>
</feature>
<comment type="caution">
    <text evidence="2">The sequence shown here is derived from an EMBL/GenBank/DDBJ whole genome shotgun (WGS) entry which is preliminary data.</text>
</comment>
<reference evidence="2 3" key="1">
    <citation type="journal article" date="2023" name="IScience">
        <title>Expanded male sex-determining region conserved during the evolution of homothallism in the green alga Volvox.</title>
        <authorList>
            <person name="Yamamoto K."/>
            <person name="Matsuzaki R."/>
            <person name="Mahakham W."/>
            <person name="Heman W."/>
            <person name="Sekimoto H."/>
            <person name="Kawachi M."/>
            <person name="Minakuchi Y."/>
            <person name="Toyoda A."/>
            <person name="Nozaki H."/>
        </authorList>
    </citation>
    <scope>NUCLEOTIDE SEQUENCE [LARGE SCALE GENOMIC DNA]</scope>
    <source>
        <strain evidence="2 3">NIES-4468</strain>
    </source>
</reference>
<protein>
    <submittedName>
        <fullName evidence="2">Uncharacterized protein</fullName>
    </submittedName>
</protein>
<feature type="compositionally biased region" description="Low complexity" evidence="1">
    <location>
        <begin position="65"/>
        <end position="85"/>
    </location>
</feature>
<organism evidence="2 3">
    <name type="scientific">Volvox africanus</name>
    <dbReference type="NCBI Taxonomy" id="51714"/>
    <lineage>
        <taxon>Eukaryota</taxon>
        <taxon>Viridiplantae</taxon>
        <taxon>Chlorophyta</taxon>
        <taxon>core chlorophytes</taxon>
        <taxon>Chlorophyceae</taxon>
        <taxon>CS clade</taxon>
        <taxon>Chlamydomonadales</taxon>
        <taxon>Volvocaceae</taxon>
        <taxon>Volvox</taxon>
    </lineage>
</organism>
<dbReference type="Proteomes" id="UP001165090">
    <property type="component" value="Unassembled WGS sequence"/>
</dbReference>
<name>A0ABQ5SLK0_9CHLO</name>
<evidence type="ECO:0000256" key="1">
    <source>
        <dbReference type="SAM" id="MobiDB-lite"/>
    </source>
</evidence>
<feature type="region of interest" description="Disordered" evidence="1">
    <location>
        <begin position="509"/>
        <end position="537"/>
    </location>
</feature>
<evidence type="ECO:0000313" key="3">
    <source>
        <dbReference type="Proteomes" id="UP001165090"/>
    </source>
</evidence>
<dbReference type="EMBL" id="BSDZ01000101">
    <property type="protein sequence ID" value="GLI70877.1"/>
    <property type="molecule type" value="Genomic_DNA"/>
</dbReference>
<evidence type="ECO:0000313" key="2">
    <source>
        <dbReference type="EMBL" id="GLI70877.1"/>
    </source>
</evidence>
<feature type="non-terminal residue" evidence="2">
    <location>
        <position position="1"/>
    </location>
</feature>
<feature type="compositionally biased region" description="Polar residues" evidence="1">
    <location>
        <begin position="522"/>
        <end position="534"/>
    </location>
</feature>
<feature type="region of interest" description="Disordered" evidence="1">
    <location>
        <begin position="105"/>
        <end position="141"/>
    </location>
</feature>
<gene>
    <name evidence="2" type="ORF">VaNZ11_015898</name>
</gene>
<feature type="compositionally biased region" description="Polar residues" evidence="1">
    <location>
        <begin position="34"/>
        <end position="52"/>
    </location>
</feature>